<feature type="compositionally biased region" description="Polar residues" evidence="4">
    <location>
        <begin position="39"/>
        <end position="51"/>
    </location>
</feature>
<feature type="compositionally biased region" description="Basic and acidic residues" evidence="4">
    <location>
        <begin position="8"/>
        <end position="24"/>
    </location>
</feature>
<name>A0A7S3L693_9STRA</name>
<dbReference type="PANTHER" id="PTHR45641">
    <property type="entry name" value="TETRATRICOPEPTIDE REPEAT PROTEIN (AFU_ORTHOLOGUE AFUA_6G03870)"/>
    <property type="match status" value="1"/>
</dbReference>
<dbReference type="InterPro" id="IPR019734">
    <property type="entry name" value="TPR_rpt"/>
</dbReference>
<feature type="region of interest" description="Disordered" evidence="4">
    <location>
        <begin position="1"/>
        <end position="64"/>
    </location>
</feature>
<reference evidence="5" key="1">
    <citation type="submission" date="2021-01" db="EMBL/GenBank/DDBJ databases">
        <authorList>
            <person name="Corre E."/>
            <person name="Pelletier E."/>
            <person name="Niang G."/>
            <person name="Scheremetjew M."/>
            <person name="Finn R."/>
            <person name="Kale V."/>
            <person name="Holt S."/>
            <person name="Cochrane G."/>
            <person name="Meng A."/>
            <person name="Brown T."/>
            <person name="Cohen L."/>
        </authorList>
    </citation>
    <scope>NUCLEOTIDE SEQUENCE</scope>
    <source>
        <strain evidence="5">CCMP127</strain>
    </source>
</reference>
<dbReference type="AlphaFoldDB" id="A0A7S3L693"/>
<proteinExistence type="predicted"/>
<evidence type="ECO:0000256" key="2">
    <source>
        <dbReference type="ARBA" id="ARBA00022803"/>
    </source>
</evidence>
<dbReference type="EMBL" id="HBIM01011459">
    <property type="protein sequence ID" value="CAE0412210.1"/>
    <property type="molecule type" value="Transcribed_RNA"/>
</dbReference>
<dbReference type="SUPFAM" id="SSF48452">
    <property type="entry name" value="TPR-like"/>
    <property type="match status" value="2"/>
</dbReference>
<protein>
    <recommendedName>
        <fullName evidence="6">Kinesin light chain</fullName>
    </recommendedName>
</protein>
<dbReference type="SMART" id="SM00028">
    <property type="entry name" value="TPR"/>
    <property type="match status" value="5"/>
</dbReference>
<dbReference type="PANTHER" id="PTHR45641:SF19">
    <property type="entry name" value="NEPHROCYSTIN-3"/>
    <property type="match status" value="1"/>
</dbReference>
<dbReference type="Gene3D" id="1.25.40.10">
    <property type="entry name" value="Tetratricopeptide repeat domain"/>
    <property type="match status" value="2"/>
</dbReference>
<evidence type="ECO:0000256" key="4">
    <source>
        <dbReference type="SAM" id="MobiDB-lite"/>
    </source>
</evidence>
<evidence type="ECO:0000256" key="3">
    <source>
        <dbReference type="PROSITE-ProRule" id="PRU00339"/>
    </source>
</evidence>
<accession>A0A7S3L693</accession>
<keyword evidence="2 3" id="KW-0802">TPR repeat</keyword>
<dbReference type="Pfam" id="PF13374">
    <property type="entry name" value="TPR_10"/>
    <property type="match status" value="2"/>
</dbReference>
<organism evidence="5">
    <name type="scientific">Amphora coffeiformis</name>
    <dbReference type="NCBI Taxonomy" id="265554"/>
    <lineage>
        <taxon>Eukaryota</taxon>
        <taxon>Sar</taxon>
        <taxon>Stramenopiles</taxon>
        <taxon>Ochrophyta</taxon>
        <taxon>Bacillariophyta</taxon>
        <taxon>Bacillariophyceae</taxon>
        <taxon>Bacillariophycidae</taxon>
        <taxon>Thalassiophysales</taxon>
        <taxon>Catenulaceae</taxon>
        <taxon>Amphora</taxon>
    </lineage>
</organism>
<evidence type="ECO:0000256" key="1">
    <source>
        <dbReference type="ARBA" id="ARBA00022737"/>
    </source>
</evidence>
<evidence type="ECO:0000313" key="5">
    <source>
        <dbReference type="EMBL" id="CAE0412210.1"/>
    </source>
</evidence>
<dbReference type="Pfam" id="PF13424">
    <property type="entry name" value="TPR_12"/>
    <property type="match status" value="1"/>
</dbReference>
<dbReference type="InterPro" id="IPR011990">
    <property type="entry name" value="TPR-like_helical_dom_sf"/>
</dbReference>
<keyword evidence="1" id="KW-0677">Repeat</keyword>
<feature type="repeat" description="TPR" evidence="3">
    <location>
        <begin position="154"/>
        <end position="187"/>
    </location>
</feature>
<gene>
    <name evidence="5" type="ORF">ACOF00016_LOCUS9479</name>
</gene>
<sequence length="448" mass="50021">MKVGELLGRQEVKSKMSEGKRSLEDTMASSSDDDDEANSRLSSLSASTGDDMTSIGDEDSEDMEHFERSLRQKHAKACKAMANGVYDIALQEFEAILSELLARFGEKHERVGAALHNVAIANLRAGSLDDAMDAIEEAIKIRSRALGRSHPKVADSLVELGIILLSMEEHTDSLKVFDRALRLRRAEHADLVAQEDIDENSLKIAKVLNNMGCVNYERQFLDEAKQSFEEAVSLQKKVFRNMFNLSVGYDTSSPGILTMASTMCNLGYVAIEQGDFSSAVKTLLTSLKIQKAVLGQSNKLVQSTLDNLGYASAMQNNYEQALTYYNEIWITQKESNETNEEKIHTLRKLVTGCARIEDYNRCFSYLENLEDLQAEIDPDSRDAHLTRKLMGEVNYQLLKLPSLSDKTNRAVGFALCIGETEEDVDLDEWVILKPENTSKMSGHRVTHA</sequence>
<dbReference type="PROSITE" id="PS50005">
    <property type="entry name" value="TPR"/>
    <property type="match status" value="1"/>
</dbReference>
<evidence type="ECO:0008006" key="6">
    <source>
        <dbReference type="Google" id="ProtNLM"/>
    </source>
</evidence>